<evidence type="ECO:0000256" key="3">
    <source>
        <dbReference type="ARBA" id="ARBA00022679"/>
    </source>
</evidence>
<evidence type="ECO:0000256" key="6">
    <source>
        <dbReference type="ARBA" id="ARBA00022840"/>
    </source>
</evidence>
<dbReference type="Pfam" id="PF13238">
    <property type="entry name" value="AAA_18"/>
    <property type="match status" value="1"/>
</dbReference>
<dbReference type="PANTHER" id="PTHR12595">
    <property type="entry name" value="POS9-ACTIVATING FACTOR FAP7-RELATED"/>
    <property type="match status" value="1"/>
</dbReference>
<reference evidence="8 9" key="1">
    <citation type="submission" date="2019-03" db="EMBL/GenBank/DDBJ databases">
        <title>Single cell metagenomics reveals metabolic interactions within the superorganism composed of flagellate Streblomastix strix and complex community of Bacteroidetes bacteria on its surface.</title>
        <authorList>
            <person name="Treitli S.C."/>
            <person name="Kolisko M."/>
            <person name="Husnik F."/>
            <person name="Keeling P."/>
            <person name="Hampl V."/>
        </authorList>
    </citation>
    <scope>NUCLEOTIDE SEQUENCE [LARGE SCALE GENOMIC DNA]</scope>
    <source>
        <strain evidence="8">ST1C</strain>
    </source>
</reference>
<sequence length="201" mass="22962">MTQMQGGEAEDKKEKTPVEAERTNFKQSRTIMPNILVTGTPGTGKTFLCELIVAEHNLQYINFGDLVKQNPNLQHLWNSELQCYDLTDEAEDLIMDQMEPLILQRNCIVEHIDARPFAEDWFDYVIVLTAKIEILGSRLEDRGYSEDKIKENIDSEIFGVCLERARESYPADIIIELPSESLEQMEYSKTFVGGLITGPNQ</sequence>
<feature type="region of interest" description="Disordered" evidence="7">
    <location>
        <begin position="1"/>
        <end position="22"/>
    </location>
</feature>
<keyword evidence="1" id="KW-0690">Ribosome biogenesis</keyword>
<dbReference type="GO" id="GO:0005524">
    <property type="term" value="F:ATP binding"/>
    <property type="evidence" value="ECO:0007669"/>
    <property type="project" value="UniProtKB-KW"/>
</dbReference>
<dbReference type="OrthoDB" id="10251185at2759"/>
<evidence type="ECO:0000256" key="5">
    <source>
        <dbReference type="ARBA" id="ARBA00022777"/>
    </source>
</evidence>
<proteinExistence type="predicted"/>
<dbReference type="EMBL" id="SNRW01016681">
    <property type="protein sequence ID" value="KAA6369115.1"/>
    <property type="molecule type" value="Genomic_DNA"/>
</dbReference>
<evidence type="ECO:0000256" key="7">
    <source>
        <dbReference type="SAM" id="MobiDB-lite"/>
    </source>
</evidence>
<protein>
    <submittedName>
        <fullName evidence="8">Adenylate kinase</fullName>
    </submittedName>
</protein>
<dbReference type="GO" id="GO:0005737">
    <property type="term" value="C:cytoplasm"/>
    <property type="evidence" value="ECO:0007669"/>
    <property type="project" value="TreeGrafter"/>
</dbReference>
<keyword evidence="3" id="KW-0808">Transferase</keyword>
<name>A0A5J4UHS0_9EUKA</name>
<evidence type="ECO:0000313" key="9">
    <source>
        <dbReference type="Proteomes" id="UP000324800"/>
    </source>
</evidence>
<dbReference type="GO" id="GO:0006364">
    <property type="term" value="P:rRNA processing"/>
    <property type="evidence" value="ECO:0007669"/>
    <property type="project" value="UniProtKB-KW"/>
</dbReference>
<dbReference type="GO" id="GO:0016887">
    <property type="term" value="F:ATP hydrolysis activity"/>
    <property type="evidence" value="ECO:0007669"/>
    <property type="project" value="InterPro"/>
</dbReference>
<accession>A0A5J4UHS0</accession>
<gene>
    <name evidence="8" type="ORF">EZS28_035358</name>
</gene>
<keyword evidence="4" id="KW-0547">Nucleotide-binding</keyword>
<evidence type="ECO:0000256" key="1">
    <source>
        <dbReference type="ARBA" id="ARBA00022517"/>
    </source>
</evidence>
<dbReference type="GO" id="GO:0004017">
    <property type="term" value="F:AMP kinase activity"/>
    <property type="evidence" value="ECO:0007669"/>
    <property type="project" value="InterPro"/>
</dbReference>
<keyword evidence="6" id="KW-0067">ATP-binding</keyword>
<evidence type="ECO:0000256" key="2">
    <source>
        <dbReference type="ARBA" id="ARBA00022552"/>
    </source>
</evidence>
<dbReference type="InterPro" id="IPR027417">
    <property type="entry name" value="P-loop_NTPase"/>
</dbReference>
<dbReference type="Gene3D" id="3.40.50.300">
    <property type="entry name" value="P-loop containing nucleotide triphosphate hydrolases"/>
    <property type="match status" value="1"/>
</dbReference>
<keyword evidence="2" id="KW-0698">rRNA processing</keyword>
<dbReference type="PANTHER" id="PTHR12595:SF0">
    <property type="entry name" value="ADENYLATE KINASE ISOENZYME 6"/>
    <property type="match status" value="1"/>
</dbReference>
<dbReference type="AlphaFoldDB" id="A0A5J4UHS0"/>
<dbReference type="InterPro" id="IPR020618">
    <property type="entry name" value="Adenyl_kinase_AK6"/>
</dbReference>
<dbReference type="Proteomes" id="UP000324800">
    <property type="component" value="Unassembled WGS sequence"/>
</dbReference>
<dbReference type="GO" id="GO:0005634">
    <property type="term" value="C:nucleus"/>
    <property type="evidence" value="ECO:0007669"/>
    <property type="project" value="TreeGrafter"/>
</dbReference>
<evidence type="ECO:0000313" key="8">
    <source>
        <dbReference type="EMBL" id="KAA6369115.1"/>
    </source>
</evidence>
<comment type="caution">
    <text evidence="8">The sequence shown here is derived from an EMBL/GenBank/DDBJ whole genome shotgun (WGS) entry which is preliminary data.</text>
</comment>
<evidence type="ECO:0000256" key="4">
    <source>
        <dbReference type="ARBA" id="ARBA00022741"/>
    </source>
</evidence>
<feature type="compositionally biased region" description="Basic and acidic residues" evidence="7">
    <location>
        <begin position="9"/>
        <end position="22"/>
    </location>
</feature>
<dbReference type="SUPFAM" id="SSF52540">
    <property type="entry name" value="P-loop containing nucleoside triphosphate hydrolases"/>
    <property type="match status" value="1"/>
</dbReference>
<keyword evidence="5 8" id="KW-0418">Kinase</keyword>
<organism evidence="8 9">
    <name type="scientific">Streblomastix strix</name>
    <dbReference type="NCBI Taxonomy" id="222440"/>
    <lineage>
        <taxon>Eukaryota</taxon>
        <taxon>Metamonada</taxon>
        <taxon>Preaxostyla</taxon>
        <taxon>Oxymonadida</taxon>
        <taxon>Streblomastigidae</taxon>
        <taxon>Streblomastix</taxon>
    </lineage>
</organism>